<evidence type="ECO:0000313" key="2">
    <source>
        <dbReference type="EMBL" id="TNN24006.1"/>
    </source>
</evidence>
<proteinExistence type="predicted"/>
<feature type="region of interest" description="Disordered" evidence="1">
    <location>
        <begin position="1"/>
        <end position="26"/>
    </location>
</feature>
<evidence type="ECO:0000256" key="1">
    <source>
        <dbReference type="SAM" id="MobiDB-lite"/>
    </source>
</evidence>
<organism evidence="2 3">
    <name type="scientific">Liparis tanakae</name>
    <name type="common">Tanaka's snailfish</name>
    <dbReference type="NCBI Taxonomy" id="230148"/>
    <lineage>
        <taxon>Eukaryota</taxon>
        <taxon>Metazoa</taxon>
        <taxon>Chordata</taxon>
        <taxon>Craniata</taxon>
        <taxon>Vertebrata</taxon>
        <taxon>Euteleostomi</taxon>
        <taxon>Actinopterygii</taxon>
        <taxon>Neopterygii</taxon>
        <taxon>Teleostei</taxon>
        <taxon>Neoteleostei</taxon>
        <taxon>Acanthomorphata</taxon>
        <taxon>Eupercaria</taxon>
        <taxon>Perciformes</taxon>
        <taxon>Cottioidei</taxon>
        <taxon>Cottales</taxon>
        <taxon>Liparidae</taxon>
        <taxon>Liparis</taxon>
    </lineage>
</organism>
<dbReference type="AlphaFoldDB" id="A0A4Z2E504"/>
<dbReference type="EMBL" id="SRLO01016712">
    <property type="protein sequence ID" value="TNN24006.1"/>
    <property type="molecule type" value="Genomic_DNA"/>
</dbReference>
<protein>
    <submittedName>
        <fullName evidence="2">Protein naked cuticle 1</fullName>
    </submittedName>
</protein>
<dbReference type="OrthoDB" id="5953812at2759"/>
<evidence type="ECO:0000313" key="3">
    <source>
        <dbReference type="Proteomes" id="UP000314294"/>
    </source>
</evidence>
<name>A0A4Z2E504_9TELE</name>
<accession>A0A4Z2E504</accession>
<keyword evidence="3" id="KW-1185">Reference proteome</keyword>
<sequence length="72" mass="7919">MTHVPITSARRRHGEQPAAPGCHSVDENLERRNHYLDLAGIENYTSRFGAGEWTGLWGGRGFREGGGGALKR</sequence>
<comment type="caution">
    <text evidence="2">The sequence shown here is derived from an EMBL/GenBank/DDBJ whole genome shotgun (WGS) entry which is preliminary data.</text>
</comment>
<gene>
    <name evidence="2" type="primary">nkd1_0</name>
    <name evidence="2" type="ORF">EYF80_065871</name>
</gene>
<reference evidence="2 3" key="1">
    <citation type="submission" date="2019-03" db="EMBL/GenBank/DDBJ databases">
        <title>First draft genome of Liparis tanakae, snailfish: a comprehensive survey of snailfish specific genes.</title>
        <authorList>
            <person name="Kim W."/>
            <person name="Song I."/>
            <person name="Jeong J.-H."/>
            <person name="Kim D."/>
            <person name="Kim S."/>
            <person name="Ryu S."/>
            <person name="Song J.Y."/>
            <person name="Lee S.K."/>
        </authorList>
    </citation>
    <scope>NUCLEOTIDE SEQUENCE [LARGE SCALE GENOMIC DNA]</scope>
    <source>
        <tissue evidence="2">Muscle</tissue>
    </source>
</reference>
<dbReference type="Proteomes" id="UP000314294">
    <property type="component" value="Unassembled WGS sequence"/>
</dbReference>